<evidence type="ECO:0000256" key="4">
    <source>
        <dbReference type="PROSITE-ProRule" id="PRU00209"/>
    </source>
</evidence>
<dbReference type="GeneTree" id="ENSGT00940000154950"/>
<feature type="compositionally biased region" description="Pro residues" evidence="6">
    <location>
        <begin position="89"/>
        <end position="101"/>
    </location>
</feature>
<evidence type="ECO:0000256" key="3">
    <source>
        <dbReference type="ARBA" id="ARBA00022917"/>
    </source>
</evidence>
<dbReference type="PROSITE" id="PS50886">
    <property type="entry name" value="TRBD"/>
    <property type="match status" value="1"/>
</dbReference>
<evidence type="ECO:0000313" key="9">
    <source>
        <dbReference type="Proteomes" id="UP000265080"/>
    </source>
</evidence>
<dbReference type="CDD" id="cd02799">
    <property type="entry name" value="tRNA_bind_EMAP-II_like"/>
    <property type="match status" value="1"/>
</dbReference>
<dbReference type="PANTHER" id="PTHR11586:SF42">
    <property type="entry name" value="AMINOACYL TRNA SYNTHASE COMPLEX-INTERACTING MULTIFUNCTIONAL PROTEIN 1"/>
    <property type="match status" value="1"/>
</dbReference>
<protein>
    <submittedName>
        <fullName evidence="8">Aminoacyl tRNA synthetase complex interacting multifunctional protein 1b</fullName>
    </submittedName>
</protein>
<dbReference type="Proteomes" id="UP000265080">
    <property type="component" value="Chromosome 23"/>
</dbReference>
<feature type="domain" description="TRNA-binding" evidence="7">
    <location>
        <begin position="142"/>
        <end position="245"/>
    </location>
</feature>
<dbReference type="Ensembl" id="ENSAPET00000026814.1">
    <property type="protein sequence ID" value="ENSAPEP00000026128.1"/>
    <property type="gene ID" value="ENSAPEG00000018575.1"/>
</dbReference>
<evidence type="ECO:0000259" key="7">
    <source>
        <dbReference type="PROSITE" id="PS50886"/>
    </source>
</evidence>
<feature type="region of interest" description="Disordered" evidence="6">
    <location>
        <begin position="78"/>
        <end position="138"/>
    </location>
</feature>
<dbReference type="Gene3D" id="2.40.50.140">
    <property type="entry name" value="Nucleic acid-binding proteins"/>
    <property type="match status" value="1"/>
</dbReference>
<reference evidence="8" key="3">
    <citation type="submission" date="2025-09" db="UniProtKB">
        <authorList>
            <consortium name="Ensembl"/>
        </authorList>
    </citation>
    <scope>IDENTIFICATION</scope>
</reference>
<dbReference type="OMA" id="TIRMSEN"/>
<organism evidence="8 9">
    <name type="scientific">Amphiprion percula</name>
    <name type="common">Orange clownfish</name>
    <name type="synonym">Lutjanus percula</name>
    <dbReference type="NCBI Taxonomy" id="161767"/>
    <lineage>
        <taxon>Eukaryota</taxon>
        <taxon>Metazoa</taxon>
        <taxon>Chordata</taxon>
        <taxon>Craniata</taxon>
        <taxon>Vertebrata</taxon>
        <taxon>Euteleostomi</taxon>
        <taxon>Actinopterygii</taxon>
        <taxon>Neopterygii</taxon>
        <taxon>Teleostei</taxon>
        <taxon>Neoteleostei</taxon>
        <taxon>Acanthomorphata</taxon>
        <taxon>Ovalentaria</taxon>
        <taxon>Pomacentridae</taxon>
        <taxon>Amphiprion</taxon>
    </lineage>
</organism>
<dbReference type="AlphaFoldDB" id="A0A3P8TSA1"/>
<dbReference type="InterPro" id="IPR051270">
    <property type="entry name" value="Tyrosine-tRNA_ligase_regulator"/>
</dbReference>
<keyword evidence="2 4" id="KW-0694">RNA-binding</keyword>
<evidence type="ECO:0000256" key="1">
    <source>
        <dbReference type="ARBA" id="ARBA00022555"/>
    </source>
</evidence>
<proteinExistence type="predicted"/>
<keyword evidence="3" id="KW-0648">Protein biosynthesis</keyword>
<dbReference type="PANTHER" id="PTHR11586">
    <property type="entry name" value="TRNA-AMINOACYLATION COFACTOR ARC1 FAMILY MEMBER"/>
    <property type="match status" value="1"/>
</dbReference>
<feature type="coiled-coil region" evidence="5">
    <location>
        <begin position="51"/>
        <end position="78"/>
    </location>
</feature>
<accession>A0A3P8TSA1</accession>
<dbReference type="Pfam" id="PF01588">
    <property type="entry name" value="tRNA_bind"/>
    <property type="match status" value="1"/>
</dbReference>
<evidence type="ECO:0000313" key="8">
    <source>
        <dbReference type="Ensembl" id="ENSAPEP00000026128.1"/>
    </source>
</evidence>
<evidence type="ECO:0000256" key="2">
    <source>
        <dbReference type="ARBA" id="ARBA00022884"/>
    </source>
</evidence>
<dbReference type="STRING" id="161767.ENSAPEP00000026128"/>
<sequence length="383" mass="41883">MSDSENLFPPSLSAALLKLDPEDGEQIMEYLKTHVLLSREKALLQASVREQKKLLVENAKLKKDIEQLRVQLQEKQRRRTAKALLSQNPSPPSLSPAPASPVVPAAPAEAPPPSSQVRREKWSRRRRARPASDPLGAVPPVDVSRLDLRVGRIVSVRRHPLADGLTVQEVEVGEDAPRTVVSKLGEKTHLEQLPGSLVVLLCNVKPCKLRGVASQARLFCCSAPDDDDVALLLPPSGSVPGDKVTVTSYHGDPDRLLPSGLWKCLQVDLQVDVGGVASYKGGSLQVKGKGRCRGPALTCCCLREAEHLFPQRLPSDRRPITAVVQETDSAPRLIGQSSQPIRGPAEEDGRVKLRLFETIRMSENDNGVTTKLWTQESLKETRG</sequence>
<keyword evidence="9" id="KW-1185">Reference proteome</keyword>
<dbReference type="GO" id="GO:0006412">
    <property type="term" value="P:translation"/>
    <property type="evidence" value="ECO:0007669"/>
    <property type="project" value="UniProtKB-KW"/>
</dbReference>
<dbReference type="InterPro" id="IPR012340">
    <property type="entry name" value="NA-bd_OB-fold"/>
</dbReference>
<reference evidence="8" key="2">
    <citation type="submission" date="2025-08" db="UniProtKB">
        <authorList>
            <consortium name="Ensembl"/>
        </authorList>
    </citation>
    <scope>IDENTIFICATION</scope>
</reference>
<dbReference type="GO" id="GO:0000049">
    <property type="term" value="F:tRNA binding"/>
    <property type="evidence" value="ECO:0007669"/>
    <property type="project" value="UniProtKB-UniRule"/>
</dbReference>
<reference evidence="8 9" key="1">
    <citation type="submission" date="2018-03" db="EMBL/GenBank/DDBJ databases">
        <title>Finding Nemo's genes: A chromosome-scale reference assembly of the genome of the orange clownfish Amphiprion percula.</title>
        <authorList>
            <person name="Lehmann R."/>
        </authorList>
    </citation>
    <scope>NUCLEOTIDE SEQUENCE</scope>
</reference>
<name>A0A3P8TSA1_AMPPE</name>
<evidence type="ECO:0000256" key="6">
    <source>
        <dbReference type="SAM" id="MobiDB-lite"/>
    </source>
</evidence>
<evidence type="ECO:0000256" key="5">
    <source>
        <dbReference type="SAM" id="Coils"/>
    </source>
</evidence>
<keyword evidence="1 4" id="KW-0820">tRNA-binding</keyword>
<dbReference type="SUPFAM" id="SSF50249">
    <property type="entry name" value="Nucleic acid-binding proteins"/>
    <property type="match status" value="1"/>
</dbReference>
<keyword evidence="5" id="KW-0175">Coiled coil</keyword>
<dbReference type="InterPro" id="IPR002547">
    <property type="entry name" value="tRNA-bd_dom"/>
</dbReference>